<name>A0ABP9CJ00_9ACTN</name>
<dbReference type="SUPFAM" id="SSF56214">
    <property type="entry name" value="4'-phosphopantetheinyl transferase"/>
    <property type="match status" value="2"/>
</dbReference>
<evidence type="ECO:0000313" key="6">
    <source>
        <dbReference type="Proteomes" id="UP001501265"/>
    </source>
</evidence>
<dbReference type="EMBL" id="BAABIG010000052">
    <property type="protein sequence ID" value="GAA4812236.1"/>
    <property type="molecule type" value="Genomic_DNA"/>
</dbReference>
<dbReference type="GO" id="GO:0016740">
    <property type="term" value="F:transferase activity"/>
    <property type="evidence" value="ECO:0007669"/>
    <property type="project" value="UniProtKB-KW"/>
</dbReference>
<proteinExistence type="inferred from homology"/>
<reference evidence="6" key="1">
    <citation type="journal article" date="2019" name="Int. J. Syst. Evol. Microbiol.">
        <title>The Global Catalogue of Microorganisms (GCM) 10K type strain sequencing project: providing services to taxonomists for standard genome sequencing and annotation.</title>
        <authorList>
            <consortium name="The Broad Institute Genomics Platform"/>
            <consortium name="The Broad Institute Genome Sequencing Center for Infectious Disease"/>
            <person name="Wu L."/>
            <person name="Ma J."/>
        </authorList>
    </citation>
    <scope>NUCLEOTIDE SEQUENCE [LARGE SCALE GENOMIC DNA]</scope>
    <source>
        <strain evidence="6">JCM 18081</strain>
    </source>
</reference>
<dbReference type="Pfam" id="PF01648">
    <property type="entry name" value="ACPS"/>
    <property type="match status" value="1"/>
</dbReference>
<dbReference type="InterPro" id="IPR050559">
    <property type="entry name" value="P-Pant_transferase_sf"/>
</dbReference>
<sequence length="255" mass="27689">MPEGTPPPARLALHHAGTGAPLAHVWAAAPECYGDRALLSEEERRRCEAFRRDGDRRLYIAARTLLRTALSRCVPEVRPVEWRFTTGAHGRPETAGPRTVPRLRFSVAHAPGLAVCLVCPELDCGVDVEVTDRSVDPVRVARAMFHPREAARVRAAPPAERGTVFLLHWTLKEAYGKARGLGFLLPPDSYAVTPDPAGAPRLAAADDDGLLWQFAQWPQGERHLVAVALRRGHGPDVPVLRHTGPPCGAGPPGPR</sequence>
<comment type="caution">
    <text evidence="5">The sequence shown here is derived from an EMBL/GenBank/DDBJ whole genome shotgun (WGS) entry which is preliminary data.</text>
</comment>
<dbReference type="InterPro" id="IPR008278">
    <property type="entry name" value="4-PPantetheinyl_Trfase_dom"/>
</dbReference>
<keyword evidence="6" id="KW-1185">Reference proteome</keyword>
<comment type="similarity">
    <text evidence="1">Belongs to the P-Pant transferase superfamily. Gsp/Sfp/HetI/AcpT family.</text>
</comment>
<dbReference type="RefSeq" id="WP_345622308.1">
    <property type="nucleotide sequence ID" value="NZ_BAABIG010000052.1"/>
</dbReference>
<evidence type="ECO:0000256" key="1">
    <source>
        <dbReference type="ARBA" id="ARBA00010990"/>
    </source>
</evidence>
<evidence type="ECO:0000256" key="2">
    <source>
        <dbReference type="ARBA" id="ARBA00022679"/>
    </source>
</evidence>
<gene>
    <name evidence="5" type="ORF">GCM10023220_49410</name>
</gene>
<organism evidence="5 6">
    <name type="scientific">Streptomyces ziwulingensis</name>
    <dbReference type="NCBI Taxonomy" id="1045501"/>
    <lineage>
        <taxon>Bacteria</taxon>
        <taxon>Bacillati</taxon>
        <taxon>Actinomycetota</taxon>
        <taxon>Actinomycetes</taxon>
        <taxon>Kitasatosporales</taxon>
        <taxon>Streptomycetaceae</taxon>
        <taxon>Streptomyces</taxon>
    </lineage>
</organism>
<dbReference type="PANTHER" id="PTHR12215:SF10">
    <property type="entry name" value="L-AMINOADIPATE-SEMIALDEHYDE DEHYDROGENASE-PHOSPHOPANTETHEINYL TRANSFERASE"/>
    <property type="match status" value="1"/>
</dbReference>
<dbReference type="InterPro" id="IPR037143">
    <property type="entry name" value="4-PPantetheinyl_Trfase_dom_sf"/>
</dbReference>
<evidence type="ECO:0000259" key="4">
    <source>
        <dbReference type="Pfam" id="PF01648"/>
    </source>
</evidence>
<dbReference type="PANTHER" id="PTHR12215">
    <property type="entry name" value="PHOSPHOPANTETHEINE TRANSFERASE"/>
    <property type="match status" value="1"/>
</dbReference>
<protein>
    <submittedName>
        <fullName evidence="5">4'-phosphopantetheinyl transferase superfamily protein</fullName>
    </submittedName>
</protein>
<feature type="domain" description="4'-phosphopantetheinyl transferase" evidence="4">
    <location>
        <begin position="124"/>
        <end position="227"/>
    </location>
</feature>
<dbReference type="Gene3D" id="3.90.470.20">
    <property type="entry name" value="4'-phosphopantetheinyl transferase domain"/>
    <property type="match status" value="2"/>
</dbReference>
<dbReference type="Proteomes" id="UP001501265">
    <property type="component" value="Unassembled WGS sequence"/>
</dbReference>
<feature type="region of interest" description="Disordered" evidence="3">
    <location>
        <begin position="236"/>
        <end position="255"/>
    </location>
</feature>
<evidence type="ECO:0000256" key="3">
    <source>
        <dbReference type="SAM" id="MobiDB-lite"/>
    </source>
</evidence>
<accession>A0ABP9CJ00</accession>
<evidence type="ECO:0000313" key="5">
    <source>
        <dbReference type="EMBL" id="GAA4812236.1"/>
    </source>
</evidence>
<keyword evidence="2 5" id="KW-0808">Transferase</keyword>